<accession>A0A6J5UFE3</accession>
<dbReference type="AlphaFoldDB" id="A0A6J5UFE3"/>
<organism evidence="1 2">
    <name type="scientific">Prunus armeniaca</name>
    <name type="common">Apricot</name>
    <name type="synonym">Armeniaca vulgaris</name>
    <dbReference type="NCBI Taxonomy" id="36596"/>
    <lineage>
        <taxon>Eukaryota</taxon>
        <taxon>Viridiplantae</taxon>
        <taxon>Streptophyta</taxon>
        <taxon>Embryophyta</taxon>
        <taxon>Tracheophyta</taxon>
        <taxon>Spermatophyta</taxon>
        <taxon>Magnoliopsida</taxon>
        <taxon>eudicotyledons</taxon>
        <taxon>Gunneridae</taxon>
        <taxon>Pentapetalae</taxon>
        <taxon>rosids</taxon>
        <taxon>fabids</taxon>
        <taxon>Rosales</taxon>
        <taxon>Rosaceae</taxon>
        <taxon>Amygdaloideae</taxon>
        <taxon>Amygdaleae</taxon>
        <taxon>Prunus</taxon>
    </lineage>
</organism>
<dbReference type="EMBL" id="CAEKDK010000003">
    <property type="protein sequence ID" value="CAB4272938.1"/>
    <property type="molecule type" value="Genomic_DNA"/>
</dbReference>
<dbReference type="Proteomes" id="UP000507222">
    <property type="component" value="Unassembled WGS sequence"/>
</dbReference>
<name>A0A6J5UFE3_PRUAR</name>
<evidence type="ECO:0000313" key="1">
    <source>
        <dbReference type="EMBL" id="CAB4272938.1"/>
    </source>
</evidence>
<evidence type="ECO:0000313" key="2">
    <source>
        <dbReference type="Proteomes" id="UP000507222"/>
    </source>
</evidence>
<sequence length="66" mass="7565">MAIYANDRLKMCQLQQARESPIKYLLFSTCKRAGWTRLTGRTLCEALVGLNIWVTVRQTGHVLLKV</sequence>
<protein>
    <submittedName>
        <fullName evidence="1">Uncharacterized protein</fullName>
    </submittedName>
</protein>
<proteinExistence type="predicted"/>
<gene>
    <name evidence="1" type="ORF">CURHAP_LOCUS19830</name>
</gene>
<reference evidence="1 2" key="1">
    <citation type="submission" date="2020-05" db="EMBL/GenBank/DDBJ databases">
        <authorList>
            <person name="Campoy J."/>
            <person name="Schneeberger K."/>
            <person name="Spophaly S."/>
        </authorList>
    </citation>
    <scope>NUCLEOTIDE SEQUENCE [LARGE SCALE GENOMIC DNA]</scope>
    <source>
        <strain evidence="1">PruArmRojPasFocal</strain>
    </source>
</reference>